<protein>
    <submittedName>
        <fullName evidence="3">Putative transcriptional regulator YheO</fullName>
    </submittedName>
</protein>
<evidence type="ECO:0000259" key="2">
    <source>
        <dbReference type="Pfam" id="PF13309"/>
    </source>
</evidence>
<organism evidence="3 4">
    <name type="scientific">Aquamicrobium defluvii</name>
    <dbReference type="NCBI Taxonomy" id="69279"/>
    <lineage>
        <taxon>Bacteria</taxon>
        <taxon>Pseudomonadati</taxon>
        <taxon>Pseudomonadota</taxon>
        <taxon>Alphaproteobacteria</taxon>
        <taxon>Hyphomicrobiales</taxon>
        <taxon>Phyllobacteriaceae</taxon>
        <taxon>Aquamicrobium</taxon>
    </lineage>
</organism>
<dbReference type="Proteomes" id="UP000294958">
    <property type="component" value="Unassembled WGS sequence"/>
</dbReference>
<sequence length="234" mass="25874">MASPYASAAHRVPATTPLQMRDMPQTLEPAASSPAQLAPYHPVCDAIALLLQPHAEVVLHDLGTETVVYIANNFSRRSLGEPSLLHEIDFRPDDHLIGPYEKVNWDGRRLKSVSAVLRSPEGRAVGVLCINMDVSHIHAAIDVLSSLAKVATDQEKPAALFREDWHERINEYVNGWTHRNGVAIADLTRSQKQQLVRELAQDGAFSGKHAAAYISRVLQMGRATVYNYLRAGRD</sequence>
<reference evidence="3 4" key="1">
    <citation type="submission" date="2019-03" db="EMBL/GenBank/DDBJ databases">
        <title>Genomic Encyclopedia of Type Strains, Phase IV (KMG-IV): sequencing the most valuable type-strain genomes for metagenomic binning, comparative biology and taxonomic classification.</title>
        <authorList>
            <person name="Goeker M."/>
        </authorList>
    </citation>
    <scope>NUCLEOTIDE SEQUENCE [LARGE SCALE GENOMIC DNA]</scope>
    <source>
        <strain evidence="3 4">DSM 11603</strain>
    </source>
</reference>
<comment type="caution">
    <text evidence="3">The sequence shown here is derived from an EMBL/GenBank/DDBJ whole genome shotgun (WGS) entry which is preliminary data.</text>
</comment>
<name>A0A4R6YFT4_9HYPH</name>
<feature type="domain" description="YheO-like" evidence="1">
    <location>
        <begin position="37"/>
        <end position="140"/>
    </location>
</feature>
<dbReference type="AlphaFoldDB" id="A0A4R6YFT4"/>
<dbReference type="InterPro" id="IPR013559">
    <property type="entry name" value="YheO"/>
</dbReference>
<gene>
    <name evidence="3" type="ORF">DES43_11071</name>
</gene>
<dbReference type="Pfam" id="PF13309">
    <property type="entry name" value="HTH_22"/>
    <property type="match status" value="1"/>
</dbReference>
<keyword evidence="4" id="KW-1185">Reference proteome</keyword>
<dbReference type="InterPro" id="IPR039445">
    <property type="entry name" value="DauR-like_HTH"/>
</dbReference>
<dbReference type="InterPro" id="IPR039446">
    <property type="entry name" value="DauR-like"/>
</dbReference>
<dbReference type="PANTHER" id="PTHR35568">
    <property type="entry name" value="TRANSCRIPTIONAL REGULATOR DAUR"/>
    <property type="match status" value="1"/>
</dbReference>
<dbReference type="Pfam" id="PF08348">
    <property type="entry name" value="PAS_6"/>
    <property type="match status" value="1"/>
</dbReference>
<dbReference type="EMBL" id="SNZF01000010">
    <property type="protein sequence ID" value="TDR35265.1"/>
    <property type="molecule type" value="Genomic_DNA"/>
</dbReference>
<accession>A0A4R6YFT4</accession>
<feature type="domain" description="Transcriptional regulator DauR-like HTH" evidence="2">
    <location>
        <begin position="169"/>
        <end position="230"/>
    </location>
</feature>
<evidence type="ECO:0000313" key="4">
    <source>
        <dbReference type="Proteomes" id="UP000294958"/>
    </source>
</evidence>
<dbReference type="PANTHER" id="PTHR35568:SF1">
    <property type="entry name" value="TRANSCRIPTIONAL REGULATOR DAUR"/>
    <property type="match status" value="1"/>
</dbReference>
<evidence type="ECO:0000313" key="3">
    <source>
        <dbReference type="EMBL" id="TDR35265.1"/>
    </source>
</evidence>
<proteinExistence type="predicted"/>
<evidence type="ECO:0000259" key="1">
    <source>
        <dbReference type="Pfam" id="PF08348"/>
    </source>
</evidence>